<dbReference type="EMBL" id="JARAVY010000016">
    <property type="protein sequence ID" value="MDX2913659.1"/>
    <property type="molecule type" value="Genomic_DNA"/>
</dbReference>
<proteinExistence type="predicted"/>
<dbReference type="InterPro" id="IPR049244">
    <property type="entry name" value="DUF6879"/>
</dbReference>
<sequence length="249" mass="28394">MRLRFTGTESKVGNCPALHESLDTREVVVQGRPLTDAEDLAQLRHFGTGDAAVVVPRELLVNWAPKETDPMPDMIDADEFTRLFRDFEHSAWHLETRRGYASDRDETFDEFLRTGVVVWEPDMAGEWHQNIRRQADMGKAIGRVRVVDDPPTDGQRFLLGYAACNAATGEDARCLWRSDAEMLRLLEEDFWIFDSRLVVVLHFDDADELTGYEAKTEPAEVVRYSIARDAALHHAVPYDQFAARVTARE</sequence>
<protein>
    <recommendedName>
        <fullName evidence="1">DUF6879 domain-containing protein</fullName>
    </recommendedName>
</protein>
<evidence type="ECO:0000313" key="2">
    <source>
        <dbReference type="EMBL" id="MDX2913659.1"/>
    </source>
</evidence>
<accession>A0ABU4LEP6</accession>
<dbReference type="Proteomes" id="UP001271723">
    <property type="component" value="Unassembled WGS sequence"/>
</dbReference>
<feature type="domain" description="DUF6879" evidence="1">
    <location>
        <begin position="78"/>
        <end position="242"/>
    </location>
</feature>
<evidence type="ECO:0000313" key="3">
    <source>
        <dbReference type="Proteomes" id="UP001271723"/>
    </source>
</evidence>
<evidence type="ECO:0000259" key="1">
    <source>
        <dbReference type="Pfam" id="PF21806"/>
    </source>
</evidence>
<dbReference type="Pfam" id="PF21806">
    <property type="entry name" value="DUF6879"/>
    <property type="match status" value="1"/>
</dbReference>
<gene>
    <name evidence="2" type="ORF">PV517_33960</name>
</gene>
<keyword evidence="3" id="KW-1185">Reference proteome</keyword>
<reference evidence="2 3" key="1">
    <citation type="journal article" date="2023" name="Microb. Genom.">
        <title>Mesoterricola silvestris gen. nov., sp. nov., Mesoterricola sediminis sp. nov., Geothrix oryzae sp. nov., Geothrix edaphica sp. nov., Geothrix rubra sp. nov., and Geothrix limicola sp. nov., six novel members of Acidobacteriota isolated from soils.</title>
        <authorList>
            <person name="Weisberg A.J."/>
            <person name="Pearce E."/>
            <person name="Kramer C.G."/>
            <person name="Chang J.H."/>
            <person name="Clarke C.R."/>
        </authorList>
    </citation>
    <scope>NUCLEOTIDE SEQUENCE [LARGE SCALE GENOMIC DNA]</scope>
    <source>
        <strain evidence="2 3">NRRL_B-2795</strain>
    </source>
</reference>
<organism evidence="2 3">
    <name type="scientific">Streptomyces griseiscabiei</name>
    <dbReference type="NCBI Taxonomy" id="2993540"/>
    <lineage>
        <taxon>Bacteria</taxon>
        <taxon>Bacillati</taxon>
        <taxon>Actinomycetota</taxon>
        <taxon>Actinomycetes</taxon>
        <taxon>Kitasatosporales</taxon>
        <taxon>Streptomycetaceae</taxon>
        <taxon>Streptomyces</taxon>
    </lineage>
</organism>
<name>A0ABU4LEP6_9ACTN</name>
<dbReference type="RefSeq" id="WP_086759903.1">
    <property type="nucleotide sequence ID" value="NZ_JAGJBZ010000003.1"/>
</dbReference>
<comment type="caution">
    <text evidence="2">The sequence shown here is derived from an EMBL/GenBank/DDBJ whole genome shotgun (WGS) entry which is preliminary data.</text>
</comment>